<organism evidence="2">
    <name type="scientific">Eutreptiella gymnastica</name>
    <dbReference type="NCBI Taxonomy" id="73025"/>
    <lineage>
        <taxon>Eukaryota</taxon>
        <taxon>Discoba</taxon>
        <taxon>Euglenozoa</taxon>
        <taxon>Euglenida</taxon>
        <taxon>Spirocuta</taxon>
        <taxon>Euglenophyceae</taxon>
        <taxon>Eutreptiales</taxon>
        <taxon>Eutreptiaceae</taxon>
        <taxon>Eutreptiella</taxon>
    </lineage>
</organism>
<dbReference type="EMBL" id="HBGA01151073">
    <property type="protein sequence ID" value="CAD9043725.1"/>
    <property type="molecule type" value="Transcribed_RNA"/>
</dbReference>
<name>A0A7S1JIE1_9EUGL</name>
<reference evidence="2" key="1">
    <citation type="submission" date="2021-01" db="EMBL/GenBank/DDBJ databases">
        <authorList>
            <person name="Corre E."/>
            <person name="Pelletier E."/>
            <person name="Niang G."/>
            <person name="Scheremetjew M."/>
            <person name="Finn R."/>
            <person name="Kale V."/>
            <person name="Holt S."/>
            <person name="Cochrane G."/>
            <person name="Meng A."/>
            <person name="Brown T."/>
            <person name="Cohen L."/>
        </authorList>
    </citation>
    <scope>NUCLEOTIDE SEQUENCE</scope>
    <source>
        <strain evidence="2">NIES-381</strain>
    </source>
</reference>
<keyword evidence="1" id="KW-0472">Membrane</keyword>
<feature type="transmembrane region" description="Helical" evidence="1">
    <location>
        <begin position="57"/>
        <end position="82"/>
    </location>
</feature>
<keyword evidence="1" id="KW-0812">Transmembrane</keyword>
<gene>
    <name evidence="2" type="ORF">EGYM00392_LOCUS54908</name>
</gene>
<evidence type="ECO:0000256" key="1">
    <source>
        <dbReference type="SAM" id="Phobius"/>
    </source>
</evidence>
<accession>A0A7S1JIE1</accession>
<protein>
    <submittedName>
        <fullName evidence="2">Uncharacterized protein</fullName>
    </submittedName>
</protein>
<sequence length="184" mass="20965">MPSHRAQEEFLSSPFDKALQKCVFIITNLLNRVGPLGKVRRFLNRPISLPGTNSEHYWGYFFLMQNFCLTALYTSLMLGYLFHFLRSIRDNPGHRYLFGVDTDMESMQFLSVALFLELLQDTLAHTLAYHGNRRMAVPCSMNAVFPGRLLRRGHLRDAVFASITPMCAVSMLSTYGYCVLDGAP</sequence>
<keyword evidence="1" id="KW-1133">Transmembrane helix</keyword>
<dbReference type="AlphaFoldDB" id="A0A7S1JIE1"/>
<feature type="transmembrane region" description="Helical" evidence="1">
    <location>
        <begin position="158"/>
        <end position="177"/>
    </location>
</feature>
<evidence type="ECO:0000313" key="2">
    <source>
        <dbReference type="EMBL" id="CAD9043725.1"/>
    </source>
</evidence>
<proteinExistence type="predicted"/>